<organism evidence="2 3">
    <name type="scientific">Plantactinospora sonchi</name>
    <dbReference type="NCBI Taxonomy" id="1544735"/>
    <lineage>
        <taxon>Bacteria</taxon>
        <taxon>Bacillati</taxon>
        <taxon>Actinomycetota</taxon>
        <taxon>Actinomycetes</taxon>
        <taxon>Micromonosporales</taxon>
        <taxon>Micromonosporaceae</taxon>
        <taxon>Plantactinospora</taxon>
    </lineage>
</organism>
<sequence>MNPHITFPRVVRSEWTKLWSLRSTWLTLATVAVLAVGLAGAIGYGVRGSIPADGSRSAVADAVGAAFLPMDFLTLVIGVFGVLQMSGEYGRRLVRATLTAVPRRWPVLAGKAVALVAATAPVMAVVCLASFGVCQVLLGDRGASLNDPGVPGAIVGAAACPVLMGLLGLGIGAMLRHTAGAITTLVLVLLVLPALLAPVLPGDRGDTVLKYVPTVAGQAMYSVQGAGAPFEMLSPGVSAAVLFGWAVLPLAGGLAVLLRRDA</sequence>
<dbReference type="RefSeq" id="WP_331212098.1">
    <property type="nucleotide sequence ID" value="NZ_JAZGQK010000001.1"/>
</dbReference>
<comment type="caution">
    <text evidence="2">The sequence shown here is derived from an EMBL/GenBank/DDBJ whole genome shotgun (WGS) entry which is preliminary data.</text>
</comment>
<keyword evidence="1" id="KW-0472">Membrane</keyword>
<feature type="transmembrane region" description="Helical" evidence="1">
    <location>
        <begin position="112"/>
        <end position="138"/>
    </location>
</feature>
<evidence type="ECO:0000313" key="2">
    <source>
        <dbReference type="EMBL" id="MEE6256990.1"/>
    </source>
</evidence>
<feature type="transmembrane region" description="Helical" evidence="1">
    <location>
        <begin position="150"/>
        <end position="172"/>
    </location>
</feature>
<dbReference type="EMBL" id="JAZGQK010000001">
    <property type="protein sequence ID" value="MEE6256990.1"/>
    <property type="molecule type" value="Genomic_DNA"/>
</dbReference>
<evidence type="ECO:0000256" key="1">
    <source>
        <dbReference type="SAM" id="Phobius"/>
    </source>
</evidence>
<feature type="transmembrane region" description="Helical" evidence="1">
    <location>
        <begin position="179"/>
        <end position="200"/>
    </location>
</feature>
<accession>A0ABU7RKH1</accession>
<feature type="transmembrane region" description="Helical" evidence="1">
    <location>
        <begin position="237"/>
        <end position="258"/>
    </location>
</feature>
<gene>
    <name evidence="2" type="ORF">V1633_00620</name>
</gene>
<keyword evidence="1" id="KW-0812">Transmembrane</keyword>
<name>A0ABU7RKH1_9ACTN</name>
<protein>
    <submittedName>
        <fullName evidence="2">ABC transporter permease subunit</fullName>
    </submittedName>
</protein>
<feature type="transmembrane region" description="Helical" evidence="1">
    <location>
        <begin position="25"/>
        <end position="46"/>
    </location>
</feature>
<keyword evidence="3" id="KW-1185">Reference proteome</keyword>
<evidence type="ECO:0000313" key="3">
    <source>
        <dbReference type="Proteomes" id="UP001332243"/>
    </source>
</evidence>
<reference evidence="2 3" key="1">
    <citation type="submission" date="2024-01" db="EMBL/GenBank/DDBJ databases">
        <title>Genome insights into Plantactinospora sonchi sp. nov.</title>
        <authorList>
            <person name="Wang L."/>
        </authorList>
    </citation>
    <scope>NUCLEOTIDE SEQUENCE [LARGE SCALE GENOMIC DNA]</scope>
    <source>
        <strain evidence="2 3">NEAU-QY2</strain>
    </source>
</reference>
<proteinExistence type="predicted"/>
<dbReference type="Proteomes" id="UP001332243">
    <property type="component" value="Unassembled WGS sequence"/>
</dbReference>
<keyword evidence="1" id="KW-1133">Transmembrane helix</keyword>
<feature type="transmembrane region" description="Helical" evidence="1">
    <location>
        <begin position="58"/>
        <end position="83"/>
    </location>
</feature>